<evidence type="ECO:0000313" key="3">
    <source>
        <dbReference type="EMBL" id="SVA14907.1"/>
    </source>
</evidence>
<dbReference type="InterPro" id="IPR005814">
    <property type="entry name" value="Aminotrans_3"/>
</dbReference>
<dbReference type="SUPFAM" id="SSF53383">
    <property type="entry name" value="PLP-dependent transferases"/>
    <property type="match status" value="1"/>
</dbReference>
<name>A0A381TJF7_9ZZZZ</name>
<feature type="non-terminal residue" evidence="3">
    <location>
        <position position="277"/>
    </location>
</feature>
<protein>
    <recommendedName>
        <fullName evidence="4">Glutamate-1-semialdehyde 2,1-aminomutase</fullName>
    </recommendedName>
</protein>
<dbReference type="GO" id="GO:0030170">
    <property type="term" value="F:pyridoxal phosphate binding"/>
    <property type="evidence" value="ECO:0007669"/>
    <property type="project" value="InterPro"/>
</dbReference>
<organism evidence="3">
    <name type="scientific">marine metagenome</name>
    <dbReference type="NCBI Taxonomy" id="408172"/>
    <lineage>
        <taxon>unclassified sequences</taxon>
        <taxon>metagenomes</taxon>
        <taxon>ecological metagenomes</taxon>
    </lineage>
</organism>
<dbReference type="Gene3D" id="3.40.640.10">
    <property type="entry name" value="Type I PLP-dependent aspartate aminotransferase-like (Major domain)"/>
    <property type="match status" value="1"/>
</dbReference>
<dbReference type="InterPro" id="IPR015422">
    <property type="entry name" value="PyrdxlP-dep_Trfase_small"/>
</dbReference>
<dbReference type="PANTHER" id="PTHR43713">
    <property type="entry name" value="GLUTAMATE-1-SEMIALDEHYDE 2,1-AMINOMUTASE"/>
    <property type="match status" value="1"/>
</dbReference>
<evidence type="ECO:0008006" key="4">
    <source>
        <dbReference type="Google" id="ProtNLM"/>
    </source>
</evidence>
<sequence>MELAAYLDQQSESKRLYDRALAVMPGGNSRHTIVMDPYPVYARSGHGCRVTDVEGEERIDFINNYTALIRGHSDPDVTAAVSKVIHAGTAFSLPTEYDIRLAELLVDRIPAAEQVRFCNSGSEAVLLAIRAARAYTGRSKIAKFEGCYHGIYDYAQASDSSRPGNWGELDSPQTTLETSMVPNLGKDVVTLPWNRPQICAQLIEDCADELAAVLIDPLPAALGLLSPAEGFLETLRELTRELGVVLIFDEVMSFRIDYRGAGHANGITPDLMSMGKI</sequence>
<keyword evidence="2" id="KW-0663">Pyridoxal phosphate</keyword>
<dbReference type="GO" id="GO:0008483">
    <property type="term" value="F:transaminase activity"/>
    <property type="evidence" value="ECO:0007669"/>
    <property type="project" value="InterPro"/>
</dbReference>
<dbReference type="InterPro" id="IPR015421">
    <property type="entry name" value="PyrdxlP-dep_Trfase_major"/>
</dbReference>
<dbReference type="Gene3D" id="3.90.1150.10">
    <property type="entry name" value="Aspartate Aminotransferase, domain 1"/>
    <property type="match status" value="1"/>
</dbReference>
<evidence type="ECO:0000256" key="2">
    <source>
        <dbReference type="ARBA" id="ARBA00022898"/>
    </source>
</evidence>
<dbReference type="InterPro" id="IPR015424">
    <property type="entry name" value="PyrdxlP-dep_Trfase"/>
</dbReference>
<evidence type="ECO:0000256" key="1">
    <source>
        <dbReference type="ARBA" id="ARBA00001933"/>
    </source>
</evidence>
<proteinExistence type="predicted"/>
<dbReference type="PANTHER" id="PTHR43713:SF3">
    <property type="entry name" value="GLUTAMATE-1-SEMIALDEHYDE 2,1-AMINOMUTASE 1, CHLOROPLASTIC-RELATED"/>
    <property type="match status" value="1"/>
</dbReference>
<reference evidence="3" key="1">
    <citation type="submission" date="2018-05" db="EMBL/GenBank/DDBJ databases">
        <authorList>
            <person name="Lanie J.A."/>
            <person name="Ng W.-L."/>
            <person name="Kazmierczak K.M."/>
            <person name="Andrzejewski T.M."/>
            <person name="Davidsen T.M."/>
            <person name="Wayne K.J."/>
            <person name="Tettelin H."/>
            <person name="Glass J.I."/>
            <person name="Rusch D."/>
            <person name="Podicherti R."/>
            <person name="Tsui H.-C.T."/>
            <person name="Winkler M.E."/>
        </authorList>
    </citation>
    <scope>NUCLEOTIDE SEQUENCE</scope>
</reference>
<dbReference type="EMBL" id="UINC01004518">
    <property type="protein sequence ID" value="SVA14907.1"/>
    <property type="molecule type" value="Genomic_DNA"/>
</dbReference>
<comment type="cofactor">
    <cofactor evidence="1">
        <name>pyridoxal 5'-phosphate</name>
        <dbReference type="ChEBI" id="CHEBI:597326"/>
    </cofactor>
</comment>
<dbReference type="AlphaFoldDB" id="A0A381TJF7"/>
<dbReference type="Pfam" id="PF00202">
    <property type="entry name" value="Aminotran_3"/>
    <property type="match status" value="1"/>
</dbReference>
<gene>
    <name evidence="3" type="ORF">METZ01_LOCUS67761</name>
</gene>
<accession>A0A381TJF7</accession>